<keyword evidence="2" id="KW-1185">Reference proteome</keyword>
<dbReference type="AlphaFoldDB" id="A0A024GXY5"/>
<dbReference type="OrthoDB" id="4286640at2"/>
<proteinExistence type="predicted"/>
<dbReference type="Proteomes" id="UP000035722">
    <property type="component" value="Unassembled WGS sequence"/>
</dbReference>
<protein>
    <submittedName>
        <fullName evidence="1">Uncharacterized protein</fullName>
    </submittedName>
</protein>
<gene>
    <name evidence="1" type="ORF">ARTSIC4J27_555</name>
</gene>
<evidence type="ECO:0000313" key="2">
    <source>
        <dbReference type="Proteomes" id="UP000035722"/>
    </source>
</evidence>
<dbReference type="STRING" id="861266.ARTSIC4J27_555"/>
<reference evidence="2" key="1">
    <citation type="journal article" date="2014" name="Genome Announc.">
        <title>Genome Sequence of Arthrobacter siccitolerans 4J27, a Xeroprotectant-Producing Desiccation-Tolerant Microorganism.</title>
        <authorList>
            <person name="Manzanera M."/>
            <person name="Santa-Cruz-Calvo L."/>
            <person name="Vilchez J.I."/>
            <person name="Garcia-Fontana C."/>
            <person name="Silva-Castro G.A."/>
            <person name="Calvo C."/>
            <person name="Gonzalez-Lopez J."/>
        </authorList>
    </citation>
    <scope>NUCLEOTIDE SEQUENCE [LARGE SCALE GENOMIC DNA]</scope>
    <source>
        <strain evidence="2">4J27</strain>
    </source>
</reference>
<evidence type="ECO:0000313" key="1">
    <source>
        <dbReference type="EMBL" id="CCQ44628.1"/>
    </source>
</evidence>
<name>A0A024GXY5_9MICC</name>
<comment type="caution">
    <text evidence="1">The sequence shown here is derived from an EMBL/GenBank/DDBJ whole genome shotgun (WGS) entry which is preliminary data.</text>
</comment>
<dbReference type="EMBL" id="CAQI01000028">
    <property type="protein sequence ID" value="CCQ44628.1"/>
    <property type="molecule type" value="Genomic_DNA"/>
</dbReference>
<organism evidence="1 2">
    <name type="scientific">Pseudarthrobacter siccitolerans</name>
    <dbReference type="NCBI Taxonomy" id="861266"/>
    <lineage>
        <taxon>Bacteria</taxon>
        <taxon>Bacillati</taxon>
        <taxon>Actinomycetota</taxon>
        <taxon>Actinomycetes</taxon>
        <taxon>Micrococcales</taxon>
        <taxon>Micrococcaceae</taxon>
        <taxon>Pseudarthrobacter</taxon>
    </lineage>
</organism>
<dbReference type="RefSeq" id="WP_050053678.1">
    <property type="nucleotide sequence ID" value="NZ_CAQI01000028.1"/>
</dbReference>
<accession>A0A024GXY5</accession>
<sequence length="94" mass="9922">MAAISYKDLVAAGAPELPGKLFYRVKLDLDVPAHVVVEIRGPRLFGSQLVARRSARITTSEPLAQVAQVATTAANAVNVGLGFHALVGDVRKEA</sequence>